<dbReference type="EMBL" id="CP074694">
    <property type="protein sequence ID" value="QVL34756.1"/>
    <property type="molecule type" value="Genomic_DNA"/>
</dbReference>
<dbReference type="RefSeq" id="WP_213500066.1">
    <property type="nucleotide sequence ID" value="NZ_CP074694.1"/>
</dbReference>
<dbReference type="AlphaFoldDB" id="A0A8E6BAG8"/>
<accession>A0A8E6BAG8</accession>
<evidence type="ECO:0000313" key="2">
    <source>
        <dbReference type="EMBL" id="QVL34756.1"/>
    </source>
</evidence>
<keyword evidence="3" id="KW-1185">Reference proteome</keyword>
<evidence type="ECO:0000313" key="3">
    <source>
        <dbReference type="Proteomes" id="UP000676194"/>
    </source>
</evidence>
<proteinExistence type="predicted"/>
<name>A0A8E6BAG8_9BACT</name>
<feature type="domain" description="DUF5655" evidence="1">
    <location>
        <begin position="96"/>
        <end position="203"/>
    </location>
</feature>
<dbReference type="Pfam" id="PF14117">
    <property type="entry name" value="DUF4287"/>
    <property type="match status" value="1"/>
</dbReference>
<sequence>MAKGSKIIYSVHPAVAMVQKSLASLKEKTGRTLEEWLAFIEAQGPADEKGRIQWLKEKQDLGTNYAKWLAERSFGKGGDEDSPEAYLQAAERYVQNMFSGPKAGLLPLYEKLISLSQSLGKDVKFSPCETIVPFYRHHVFAQVKPSTRTRIDFGLALGDTPATGRLIDTGGYAKKDRITHKLEVSTLEDIDAELEKWLKMAYRKDEK</sequence>
<dbReference type="Proteomes" id="UP000676194">
    <property type="component" value="Chromosome"/>
</dbReference>
<organism evidence="2 3">
    <name type="scientific">Telmatocola sphagniphila</name>
    <dbReference type="NCBI Taxonomy" id="1123043"/>
    <lineage>
        <taxon>Bacteria</taxon>
        <taxon>Pseudomonadati</taxon>
        <taxon>Planctomycetota</taxon>
        <taxon>Planctomycetia</taxon>
        <taxon>Gemmatales</taxon>
        <taxon>Gemmataceae</taxon>
    </lineage>
</organism>
<reference evidence="2" key="1">
    <citation type="submission" date="2021-05" db="EMBL/GenBank/DDBJ databases">
        <title>Complete genome sequence of the cellulolytic planctomycete Telmatocola sphagniphila SP2T and characterization of the first cellulase from planctomycetes.</title>
        <authorList>
            <person name="Rakitin A.L."/>
            <person name="Beletsky A.V."/>
            <person name="Naumoff D.G."/>
            <person name="Kulichevskaya I.S."/>
            <person name="Mardanov A.V."/>
            <person name="Ravin N.V."/>
            <person name="Dedysh S.N."/>
        </authorList>
    </citation>
    <scope>NUCLEOTIDE SEQUENCE</scope>
    <source>
        <strain evidence="2">SP2T</strain>
    </source>
</reference>
<dbReference type="InterPro" id="IPR025629">
    <property type="entry name" value="DUF4287"/>
</dbReference>
<dbReference type="InterPro" id="IPR043714">
    <property type="entry name" value="DUF5655"/>
</dbReference>
<dbReference type="KEGG" id="tsph:KIH39_12850"/>
<gene>
    <name evidence="2" type="ORF">KIH39_12850</name>
</gene>
<protein>
    <submittedName>
        <fullName evidence="2">DUF4287 domain-containing protein</fullName>
    </submittedName>
</protein>
<evidence type="ECO:0000259" key="1">
    <source>
        <dbReference type="Pfam" id="PF18899"/>
    </source>
</evidence>
<dbReference type="Pfam" id="PF18899">
    <property type="entry name" value="DUF5655"/>
    <property type="match status" value="1"/>
</dbReference>